<dbReference type="AlphaFoldDB" id="A4JRR8"/>
<evidence type="ECO:0000313" key="1">
    <source>
        <dbReference type="EMBL" id="ABO58971.1"/>
    </source>
</evidence>
<accession>A4JRR8</accession>
<sequence>MPVEFNNLVKTPRGVRGKSSLRGGPFRRVASAARAAMLNPLSSSLSAPRGFQLTYLLRPRELRNVQCLGGAREIAVFRDG</sequence>
<organism evidence="1 2">
    <name type="scientific">Burkholderia vietnamiensis (strain G4 / LMG 22486)</name>
    <name type="common">Burkholderia cepacia (strain R1808)</name>
    <dbReference type="NCBI Taxonomy" id="269482"/>
    <lineage>
        <taxon>Bacteria</taxon>
        <taxon>Pseudomonadati</taxon>
        <taxon>Pseudomonadota</taxon>
        <taxon>Betaproteobacteria</taxon>
        <taxon>Burkholderiales</taxon>
        <taxon>Burkholderiaceae</taxon>
        <taxon>Burkholderia</taxon>
        <taxon>Burkholderia cepacia complex</taxon>
    </lineage>
</organism>
<reference evidence="2" key="1">
    <citation type="submission" date="2007-03" db="EMBL/GenBank/DDBJ databases">
        <title>Complete sequence of chromosome 3 of Burkholderia vietnamiensis G4.</title>
        <authorList>
            <consortium name="US DOE Joint Genome Institute"/>
            <person name="Copeland A."/>
            <person name="Lucas S."/>
            <person name="Lapidus A."/>
            <person name="Barry K."/>
            <person name="Detter J.C."/>
            <person name="Glavina del Rio T."/>
            <person name="Hammon N."/>
            <person name="Israni S."/>
            <person name="Dalin E."/>
            <person name="Tice H."/>
            <person name="Pitluck S."/>
            <person name="Chain P."/>
            <person name="Malfatti S."/>
            <person name="Shin M."/>
            <person name="Vergez L."/>
            <person name="Schmutz J."/>
            <person name="Larimer F."/>
            <person name="Land M."/>
            <person name="Hauser L."/>
            <person name="Kyrpides N."/>
            <person name="Tiedje J."/>
            <person name="Richardson P."/>
        </authorList>
    </citation>
    <scope>NUCLEOTIDE SEQUENCE [LARGE SCALE GENOMIC DNA]</scope>
    <source>
        <strain evidence="2">G4 / LMG 22486</strain>
    </source>
</reference>
<protein>
    <submittedName>
        <fullName evidence="1">Uncharacterized protein</fullName>
    </submittedName>
</protein>
<dbReference type="HOGENOM" id="CLU_2583053_0_0_4"/>
<gene>
    <name evidence="1" type="ordered locus">Bcep1808_6048</name>
</gene>
<dbReference type="EMBL" id="CP000616">
    <property type="protein sequence ID" value="ABO58971.1"/>
    <property type="molecule type" value="Genomic_DNA"/>
</dbReference>
<evidence type="ECO:0000313" key="2">
    <source>
        <dbReference type="Proteomes" id="UP000002287"/>
    </source>
</evidence>
<dbReference type="Proteomes" id="UP000002287">
    <property type="component" value="Chromosome 3"/>
</dbReference>
<proteinExistence type="predicted"/>
<dbReference type="KEGG" id="bvi:Bcep1808_6048"/>
<name>A4JRR8_BURVG</name>